<organism evidence="3 4">
    <name type="scientific">Corynebacterium glucuronolyticum</name>
    <dbReference type="NCBI Taxonomy" id="39791"/>
    <lineage>
        <taxon>Bacteria</taxon>
        <taxon>Bacillati</taxon>
        <taxon>Actinomycetota</taxon>
        <taxon>Actinomycetes</taxon>
        <taxon>Mycobacteriales</taxon>
        <taxon>Corynebacteriaceae</taxon>
        <taxon>Corynebacterium</taxon>
    </lineage>
</organism>
<keyword evidence="1" id="KW-0479">Metal-binding</keyword>
<accession>A0AAX1L6C1</accession>
<protein>
    <recommendedName>
        <fullName evidence="2">SWIM-type domain-containing protein</fullName>
    </recommendedName>
</protein>
<dbReference type="PROSITE" id="PS50966">
    <property type="entry name" value="ZF_SWIM"/>
    <property type="match status" value="1"/>
</dbReference>
<dbReference type="Pfam" id="PF04434">
    <property type="entry name" value="SWIM"/>
    <property type="match status" value="1"/>
</dbReference>
<evidence type="ECO:0000313" key="4">
    <source>
        <dbReference type="Proteomes" id="UP000617681"/>
    </source>
</evidence>
<feature type="domain" description="SWIM-type" evidence="2">
    <location>
        <begin position="74"/>
        <end position="109"/>
    </location>
</feature>
<evidence type="ECO:0000259" key="2">
    <source>
        <dbReference type="PROSITE" id="PS50966"/>
    </source>
</evidence>
<dbReference type="Proteomes" id="UP000617681">
    <property type="component" value="Chromosome"/>
</dbReference>
<dbReference type="AlphaFoldDB" id="A0AAX1L6C1"/>
<dbReference type="GO" id="GO:0008270">
    <property type="term" value="F:zinc ion binding"/>
    <property type="evidence" value="ECO:0007669"/>
    <property type="project" value="UniProtKB-KW"/>
</dbReference>
<evidence type="ECO:0000256" key="1">
    <source>
        <dbReference type="PROSITE-ProRule" id="PRU00325"/>
    </source>
</evidence>
<dbReference type="EMBL" id="CP069534">
    <property type="protein sequence ID" value="QRP70008.1"/>
    <property type="molecule type" value="Genomic_DNA"/>
</dbReference>
<name>A0AAX1L6C1_9CORY</name>
<sequence>MFEKTAAIVTGSVYDGPMDSTSPALTDILSYDYLAWVSDDGSFERALDIHDITIVSQSDRVVEADVQGTADEPYRVTLTAYGDIVLPTCTCPVEWNWCKHAIAVGLALSPEDGNAGEGPWGLDCAAVEERFFDQAPREMLVQVLRNYPEESAGNPHPLITPAVLTVGTPQEVAALMRMAMKNLAETARHRVVTIKKSKSTYGYTDDLMDIRDDFEGTIETLNSLEEAGRGRYLLPVIEKLIESLLSLCSPKMHIGGVVPVLSKALALHLRHCQGVDAGSTHLVTWLARTIPSILEHLPFHDFTPYAVLTERKDLVAAADAAEARGDSLVHAHLCLLLGKDALLIAHLAAEEEWLLLVRYYTDRDRLDEARAVIRNAWDPDSPAWIDDDDLGILIRTYLPMEDYVRWLRQQAAGGDWRYAREYIRHPLVSYDDARALLDESMGAFDAPPHYEPMDATVRFYLAAHHKRVDEALKLYYVFGPDIAPEYVAGFAVDQLPQTHPLTCVEMVRDGANRLVWDKFFDGAASFLATLQRVVAHSPEASRAAREAVTAILKEHPHSLDLHYSLNHENLITTLDIKPLF</sequence>
<keyword evidence="1" id="KW-0863">Zinc-finger</keyword>
<dbReference type="InterPro" id="IPR007527">
    <property type="entry name" value="Znf_SWIM"/>
</dbReference>
<evidence type="ECO:0000313" key="3">
    <source>
        <dbReference type="EMBL" id="QRP70008.1"/>
    </source>
</evidence>
<proteinExistence type="predicted"/>
<gene>
    <name evidence="3" type="ORF">I6J21_09460</name>
</gene>
<keyword evidence="1" id="KW-0862">Zinc</keyword>
<reference evidence="3" key="1">
    <citation type="submission" date="2021-02" db="EMBL/GenBank/DDBJ databases">
        <title>FDA dAtabase for Regulatory Grade micrObial Sequences (FDA-ARGOS): Supporting development and validation of Infectious Disease Dx tests.</title>
        <authorList>
            <person name="Sproer C."/>
            <person name="Gronow S."/>
            <person name="Severitt S."/>
            <person name="Schroder I."/>
            <person name="Tallon L."/>
            <person name="Sadzewicz L."/>
            <person name="Zhao X."/>
            <person name="Boylan J."/>
            <person name="Ott S."/>
            <person name="Bowen H."/>
            <person name="Vavikolanu K."/>
            <person name="Mehta A."/>
            <person name="Aluvathingal J."/>
            <person name="Nadendla S."/>
            <person name="Lowell S."/>
            <person name="Myers T."/>
            <person name="Yan Y."/>
            <person name="Sichtig H."/>
        </authorList>
    </citation>
    <scope>NUCLEOTIDE SEQUENCE</scope>
    <source>
        <strain evidence="3">FDAARGOS_1191</strain>
    </source>
</reference>